<dbReference type="Proteomes" id="UP000199529">
    <property type="component" value="Unassembled WGS sequence"/>
</dbReference>
<evidence type="ECO:0000256" key="1">
    <source>
        <dbReference type="SAM" id="MobiDB-lite"/>
    </source>
</evidence>
<evidence type="ECO:0000313" key="2">
    <source>
        <dbReference type="EMBL" id="SDZ18478.1"/>
    </source>
</evidence>
<organism evidence="2 3">
    <name type="scientific">Saccharopolyspora shandongensis</name>
    <dbReference type="NCBI Taxonomy" id="418495"/>
    <lineage>
        <taxon>Bacteria</taxon>
        <taxon>Bacillati</taxon>
        <taxon>Actinomycetota</taxon>
        <taxon>Actinomycetes</taxon>
        <taxon>Pseudonocardiales</taxon>
        <taxon>Pseudonocardiaceae</taxon>
        <taxon>Saccharopolyspora</taxon>
    </lineage>
</organism>
<evidence type="ECO:0000313" key="3">
    <source>
        <dbReference type="Proteomes" id="UP000199529"/>
    </source>
</evidence>
<dbReference type="EMBL" id="FNOK01000050">
    <property type="protein sequence ID" value="SDZ18478.1"/>
    <property type="molecule type" value="Genomic_DNA"/>
</dbReference>
<gene>
    <name evidence="2" type="ORF">SAMN05216215_105059</name>
</gene>
<reference evidence="3" key="1">
    <citation type="submission" date="2016-10" db="EMBL/GenBank/DDBJ databases">
        <authorList>
            <person name="Varghese N."/>
            <person name="Submissions S."/>
        </authorList>
    </citation>
    <scope>NUCLEOTIDE SEQUENCE [LARGE SCALE GENOMIC DNA]</scope>
    <source>
        <strain evidence="3">CGMCC 4.3530</strain>
    </source>
</reference>
<feature type="region of interest" description="Disordered" evidence="1">
    <location>
        <begin position="45"/>
        <end position="85"/>
    </location>
</feature>
<protein>
    <submittedName>
        <fullName evidence="2">Uncharacterized protein</fullName>
    </submittedName>
</protein>
<accession>A0A1H3QZS2</accession>
<sequence>MFEKTRPLSSAELHDQRIEFLPARTVMSTLPLHGGWDPIMINGGGAGNGGGNGGGQGGGAGGNGGVNVDGGPGGPGIGGNGVGGNGVGGSVFVWPK</sequence>
<dbReference type="AlphaFoldDB" id="A0A1H3QZS2"/>
<keyword evidence="3" id="KW-1185">Reference proteome</keyword>
<proteinExistence type="predicted"/>
<name>A0A1H3QZS2_9PSEU</name>